<keyword evidence="3" id="KW-1185">Reference proteome</keyword>
<reference evidence="2 3" key="1">
    <citation type="journal article" date="2021" name="Environ. Microbiol.">
        <title>Gene family expansions and transcriptome signatures uncover fungal adaptations to wood decay.</title>
        <authorList>
            <person name="Hage H."/>
            <person name="Miyauchi S."/>
            <person name="Viragh M."/>
            <person name="Drula E."/>
            <person name="Min B."/>
            <person name="Chaduli D."/>
            <person name="Navarro D."/>
            <person name="Favel A."/>
            <person name="Norest M."/>
            <person name="Lesage-Meessen L."/>
            <person name="Balint B."/>
            <person name="Merenyi Z."/>
            <person name="de Eugenio L."/>
            <person name="Morin E."/>
            <person name="Martinez A.T."/>
            <person name="Baldrian P."/>
            <person name="Stursova M."/>
            <person name="Martinez M.J."/>
            <person name="Novotny C."/>
            <person name="Magnuson J.K."/>
            <person name="Spatafora J.W."/>
            <person name="Maurice S."/>
            <person name="Pangilinan J."/>
            <person name="Andreopoulos W."/>
            <person name="LaButti K."/>
            <person name="Hundley H."/>
            <person name="Na H."/>
            <person name="Kuo A."/>
            <person name="Barry K."/>
            <person name="Lipzen A."/>
            <person name="Henrissat B."/>
            <person name="Riley R."/>
            <person name="Ahrendt S."/>
            <person name="Nagy L.G."/>
            <person name="Grigoriev I.V."/>
            <person name="Martin F."/>
            <person name="Rosso M.N."/>
        </authorList>
    </citation>
    <scope>NUCLEOTIDE SEQUENCE [LARGE SCALE GENOMIC DNA]</scope>
    <source>
        <strain evidence="2 3">CIRM-BRFM 1785</strain>
    </source>
</reference>
<dbReference type="GeneID" id="71997290"/>
<evidence type="ECO:0000313" key="2">
    <source>
        <dbReference type="EMBL" id="KAH9843809.1"/>
    </source>
</evidence>
<feature type="compositionally biased region" description="Polar residues" evidence="1">
    <location>
        <begin position="16"/>
        <end position="26"/>
    </location>
</feature>
<name>A0ABQ8KWZ2_9APHY</name>
<feature type="compositionally biased region" description="Gly residues" evidence="1">
    <location>
        <begin position="291"/>
        <end position="300"/>
    </location>
</feature>
<protein>
    <submittedName>
        <fullName evidence="2">Uncharacterized protein</fullName>
    </submittedName>
</protein>
<feature type="compositionally biased region" description="Basic and acidic residues" evidence="1">
    <location>
        <begin position="202"/>
        <end position="236"/>
    </location>
</feature>
<feature type="compositionally biased region" description="Polar residues" evidence="1">
    <location>
        <begin position="103"/>
        <end position="117"/>
    </location>
</feature>
<feature type="compositionally biased region" description="Acidic residues" evidence="1">
    <location>
        <begin position="140"/>
        <end position="150"/>
    </location>
</feature>
<proteinExistence type="predicted"/>
<dbReference type="RefSeq" id="XP_047784619.1">
    <property type="nucleotide sequence ID" value="XM_047916558.1"/>
</dbReference>
<dbReference type="EMBL" id="JADCUA010000001">
    <property type="protein sequence ID" value="KAH9843809.1"/>
    <property type="molecule type" value="Genomic_DNA"/>
</dbReference>
<feature type="region of interest" description="Disordered" evidence="1">
    <location>
        <begin position="286"/>
        <end position="308"/>
    </location>
</feature>
<dbReference type="InterPro" id="IPR053030">
    <property type="entry name" value="Ribosomal_biogenesis_FAF1-like"/>
</dbReference>
<evidence type="ECO:0000256" key="1">
    <source>
        <dbReference type="SAM" id="MobiDB-lite"/>
    </source>
</evidence>
<feature type="region of interest" description="Disordered" evidence="1">
    <location>
        <begin position="198"/>
        <end position="236"/>
    </location>
</feature>
<evidence type="ECO:0000313" key="3">
    <source>
        <dbReference type="Proteomes" id="UP000814176"/>
    </source>
</evidence>
<feature type="region of interest" description="Disordered" evidence="1">
    <location>
        <begin position="14"/>
        <end position="158"/>
    </location>
</feature>
<gene>
    <name evidence="2" type="ORF">C8Q71DRAFT_14238</name>
</gene>
<sequence length="308" mass="33340">MADTDKDELLRILGTHGQQFLGSFNSPVVMGKRKDTSGVDRKRTKKQRVREPDPEEEWSGISSSSASEEDEDVEESGQSGSEDESASPAHNGSAVQANVVVFSETQAIAGPSTSKPSKAQMKAFMSSKVAKLTQEVQEKSDDEPDDEGDELSNTQNDALLHRLVHTRILSGSLNPELNLTSAQRKKALAGRVLEAAGKAKLGKGERDVRLTERNKAAKRVREGMAAKQQERSEKQLEEAKHLGNYHPVLKKLYEASAQGPNRKREKGLRMGVGSFKGGVLKLSKDEINSVVGGGSRGGRGPGKRGGKR</sequence>
<dbReference type="Proteomes" id="UP000814176">
    <property type="component" value="Unassembled WGS sequence"/>
</dbReference>
<comment type="caution">
    <text evidence="2">The sequence shown here is derived from an EMBL/GenBank/DDBJ whole genome shotgun (WGS) entry which is preliminary data.</text>
</comment>
<organism evidence="2 3">
    <name type="scientific">Rhodofomes roseus</name>
    <dbReference type="NCBI Taxonomy" id="34475"/>
    <lineage>
        <taxon>Eukaryota</taxon>
        <taxon>Fungi</taxon>
        <taxon>Dikarya</taxon>
        <taxon>Basidiomycota</taxon>
        <taxon>Agaricomycotina</taxon>
        <taxon>Agaricomycetes</taxon>
        <taxon>Polyporales</taxon>
        <taxon>Rhodofomes</taxon>
    </lineage>
</organism>
<accession>A0ABQ8KWZ2</accession>
<dbReference type="PANTHER" id="PTHR28096:SF1">
    <property type="entry name" value="PROTEIN FAF1"/>
    <property type="match status" value="1"/>
</dbReference>
<dbReference type="PANTHER" id="PTHR28096">
    <property type="entry name" value="PROTEIN FAF1"/>
    <property type="match status" value="1"/>
</dbReference>
<feature type="compositionally biased region" description="Acidic residues" evidence="1">
    <location>
        <begin position="67"/>
        <end position="85"/>
    </location>
</feature>
<feature type="compositionally biased region" description="Basic and acidic residues" evidence="1">
    <location>
        <begin position="32"/>
        <end position="41"/>
    </location>
</feature>